<dbReference type="RefSeq" id="WP_187302673.1">
    <property type="nucleotide sequence ID" value="NZ_JACRYT010000005.1"/>
</dbReference>
<keyword evidence="1" id="KW-0328">Glycosyltransferase</keyword>
<evidence type="ECO:0000259" key="3">
    <source>
        <dbReference type="Pfam" id="PF00535"/>
    </source>
</evidence>
<accession>A0A923NJF0</accession>
<protein>
    <submittedName>
        <fullName evidence="4">Glycosyltransferase</fullName>
    </submittedName>
</protein>
<dbReference type="GO" id="GO:0016757">
    <property type="term" value="F:glycosyltransferase activity"/>
    <property type="evidence" value="ECO:0007669"/>
    <property type="project" value="UniProtKB-KW"/>
</dbReference>
<dbReference type="Pfam" id="PF00535">
    <property type="entry name" value="Glycos_transf_2"/>
    <property type="match status" value="1"/>
</dbReference>
<comment type="caution">
    <text evidence="4">The sequence shown here is derived from an EMBL/GenBank/DDBJ whole genome shotgun (WGS) entry which is preliminary data.</text>
</comment>
<reference evidence="4" key="1">
    <citation type="submission" date="2020-08" db="EMBL/GenBank/DDBJ databases">
        <title>Genome public.</title>
        <authorList>
            <person name="Liu C."/>
            <person name="Sun Q."/>
        </authorList>
    </citation>
    <scope>NUCLEOTIDE SEQUENCE</scope>
    <source>
        <strain evidence="4">BX12</strain>
    </source>
</reference>
<organism evidence="4 5">
    <name type="scientific">Zhenpiania hominis</name>
    <dbReference type="NCBI Taxonomy" id="2763644"/>
    <lineage>
        <taxon>Bacteria</taxon>
        <taxon>Bacillati</taxon>
        <taxon>Bacillota</taxon>
        <taxon>Clostridia</taxon>
        <taxon>Peptostreptococcales</taxon>
        <taxon>Anaerovoracaceae</taxon>
        <taxon>Zhenpiania</taxon>
    </lineage>
</organism>
<sequence>MRQNLISVIVPIYNMERYLEQCIQSLLNQDYKNIEILLINDGSNDNSAAICRKYSKKDRRIIYIEQENQGVSAARNTGICHSSGEWISFVDGDDWATLDMLSSLLRCAEDKDVIIGDAYAAKNGKIDKFSFFTIDIAESQKRSPLYLIGNALGCTSYGAGKYSNVGVPWAKLYRREFLVRNHIEFPVGVRRMQDMLFNINIFSKTQRVNFCNRPIYYYRITDNSVCRRYDSQYDEVIQQILLGLRDLVESNKDPEIQKLYDFKRVQLLLENIALHYGHPKCPLAYKEKRKGIKQIFDLSVNRNALETCEKSLFSRKQKIILGLLLNHRYAVVYQIYHLRNMVQKFLKNVDM</sequence>
<dbReference type="PANTHER" id="PTHR22916">
    <property type="entry name" value="GLYCOSYLTRANSFERASE"/>
    <property type="match status" value="1"/>
</dbReference>
<dbReference type="InterPro" id="IPR001173">
    <property type="entry name" value="Glyco_trans_2-like"/>
</dbReference>
<proteinExistence type="predicted"/>
<dbReference type="InterPro" id="IPR029044">
    <property type="entry name" value="Nucleotide-diphossugar_trans"/>
</dbReference>
<keyword evidence="5" id="KW-1185">Reference proteome</keyword>
<gene>
    <name evidence="4" type="ORF">H9L42_06990</name>
</gene>
<dbReference type="Proteomes" id="UP000602647">
    <property type="component" value="Unassembled WGS sequence"/>
</dbReference>
<dbReference type="PANTHER" id="PTHR22916:SF51">
    <property type="entry name" value="GLYCOSYLTRANSFERASE EPSH-RELATED"/>
    <property type="match status" value="1"/>
</dbReference>
<evidence type="ECO:0000256" key="2">
    <source>
        <dbReference type="ARBA" id="ARBA00022679"/>
    </source>
</evidence>
<evidence type="ECO:0000313" key="5">
    <source>
        <dbReference type="Proteomes" id="UP000602647"/>
    </source>
</evidence>
<feature type="domain" description="Glycosyltransferase 2-like" evidence="3">
    <location>
        <begin position="7"/>
        <end position="124"/>
    </location>
</feature>
<dbReference type="EMBL" id="JACRYT010000005">
    <property type="protein sequence ID" value="MBC6679569.1"/>
    <property type="molecule type" value="Genomic_DNA"/>
</dbReference>
<evidence type="ECO:0000256" key="1">
    <source>
        <dbReference type="ARBA" id="ARBA00022676"/>
    </source>
</evidence>
<name>A0A923NJF0_9FIRM</name>
<dbReference type="AlphaFoldDB" id="A0A923NJF0"/>
<dbReference type="CDD" id="cd00761">
    <property type="entry name" value="Glyco_tranf_GTA_type"/>
    <property type="match status" value="1"/>
</dbReference>
<keyword evidence="2" id="KW-0808">Transferase</keyword>
<dbReference type="Gene3D" id="3.90.550.10">
    <property type="entry name" value="Spore Coat Polysaccharide Biosynthesis Protein SpsA, Chain A"/>
    <property type="match status" value="1"/>
</dbReference>
<dbReference type="SUPFAM" id="SSF53448">
    <property type="entry name" value="Nucleotide-diphospho-sugar transferases"/>
    <property type="match status" value="1"/>
</dbReference>
<evidence type="ECO:0000313" key="4">
    <source>
        <dbReference type="EMBL" id="MBC6679569.1"/>
    </source>
</evidence>